<keyword evidence="1" id="KW-0732">Signal</keyword>
<organism evidence="2 3">
    <name type="scientific">Paenibacillus konkukensis</name>
    <dbReference type="NCBI Taxonomy" id="2020716"/>
    <lineage>
        <taxon>Bacteria</taxon>
        <taxon>Bacillati</taxon>
        <taxon>Bacillota</taxon>
        <taxon>Bacilli</taxon>
        <taxon>Bacillales</taxon>
        <taxon>Paenibacillaceae</taxon>
        <taxon>Paenibacillus</taxon>
    </lineage>
</organism>
<protein>
    <recommendedName>
        <fullName evidence="4">ABC transporter substrate-binding protein</fullName>
    </recommendedName>
</protein>
<dbReference type="Proteomes" id="UP001057134">
    <property type="component" value="Chromosome"/>
</dbReference>
<dbReference type="SUPFAM" id="SSF53850">
    <property type="entry name" value="Periplasmic binding protein-like II"/>
    <property type="match status" value="1"/>
</dbReference>
<reference evidence="2" key="2">
    <citation type="journal article" date="2021" name="J Anim Sci Technol">
        <title>Complete genome sequence of Paenibacillus konkukensis sp. nov. SK3146 as a potential probiotic strain.</title>
        <authorList>
            <person name="Jung H.I."/>
            <person name="Park S."/>
            <person name="Niu K.M."/>
            <person name="Lee S.W."/>
            <person name="Kothari D."/>
            <person name="Yi K.J."/>
            <person name="Kim S.K."/>
        </authorList>
    </citation>
    <scope>NUCLEOTIDE SEQUENCE</scope>
    <source>
        <strain evidence="2">SK3146</strain>
    </source>
</reference>
<dbReference type="RefSeq" id="WP_249863179.1">
    <property type="nucleotide sequence ID" value="NZ_CP027059.1"/>
</dbReference>
<dbReference type="PROSITE" id="PS51257">
    <property type="entry name" value="PROKAR_LIPOPROTEIN"/>
    <property type="match status" value="1"/>
</dbReference>
<feature type="signal peptide" evidence="1">
    <location>
        <begin position="1"/>
        <end position="23"/>
    </location>
</feature>
<name>A0ABY4RFL8_9BACL</name>
<keyword evidence="3" id="KW-1185">Reference proteome</keyword>
<feature type="chain" id="PRO_5046525454" description="ABC transporter substrate-binding protein" evidence="1">
    <location>
        <begin position="24"/>
        <end position="166"/>
    </location>
</feature>
<gene>
    <name evidence="2" type="ORF">SK3146_00056</name>
</gene>
<accession>A0ABY4RFL8</accession>
<sequence>MRKYWLSSLGLCLLAGSMTSACSQQDGESSAVAKTEADQPVELFFYSGGGDTMEAFDARFGDAIRRKFPGYDIKYIPVDPNNRIQQLVTAGQRIDLYYGSIGVFNESITAGLQLDLTDLLKKHNVDLNALEPTLLEAAKTVSDGKLYGLPVFNNMMVTLNFESTIV</sequence>
<evidence type="ECO:0000313" key="3">
    <source>
        <dbReference type="Proteomes" id="UP001057134"/>
    </source>
</evidence>
<dbReference type="EMBL" id="CP027059">
    <property type="protein sequence ID" value="UQZ80900.1"/>
    <property type="molecule type" value="Genomic_DNA"/>
</dbReference>
<evidence type="ECO:0000313" key="2">
    <source>
        <dbReference type="EMBL" id="UQZ80900.1"/>
    </source>
</evidence>
<reference evidence="2" key="1">
    <citation type="submission" date="2018-02" db="EMBL/GenBank/DDBJ databases">
        <authorList>
            <person name="Kim S.-K."/>
            <person name="Jung H.-I."/>
            <person name="Lee S.-W."/>
        </authorList>
    </citation>
    <scope>NUCLEOTIDE SEQUENCE</scope>
    <source>
        <strain evidence="2">SK3146</strain>
    </source>
</reference>
<evidence type="ECO:0008006" key="4">
    <source>
        <dbReference type="Google" id="ProtNLM"/>
    </source>
</evidence>
<dbReference type="Gene3D" id="3.40.190.10">
    <property type="entry name" value="Periplasmic binding protein-like II"/>
    <property type="match status" value="1"/>
</dbReference>
<proteinExistence type="predicted"/>
<evidence type="ECO:0000256" key="1">
    <source>
        <dbReference type="SAM" id="SignalP"/>
    </source>
</evidence>